<keyword evidence="2" id="KW-0732">Signal</keyword>
<dbReference type="Proteomes" id="UP000318741">
    <property type="component" value="Chromosome"/>
</dbReference>
<proteinExistence type="predicted"/>
<protein>
    <recommendedName>
        <fullName evidence="5">Secreted protein</fullName>
    </recommendedName>
</protein>
<dbReference type="PROSITE" id="PS51257">
    <property type="entry name" value="PROKAR_LIPOPROTEIN"/>
    <property type="match status" value="1"/>
</dbReference>
<name>A0A517P511_9PLAN</name>
<keyword evidence="4" id="KW-1185">Reference proteome</keyword>
<dbReference type="EMBL" id="CP036265">
    <property type="protein sequence ID" value="QDT14467.1"/>
    <property type="molecule type" value="Genomic_DNA"/>
</dbReference>
<evidence type="ECO:0008006" key="5">
    <source>
        <dbReference type="Google" id="ProtNLM"/>
    </source>
</evidence>
<evidence type="ECO:0000256" key="1">
    <source>
        <dbReference type="SAM" id="MobiDB-lite"/>
    </source>
</evidence>
<reference evidence="3 4" key="1">
    <citation type="submission" date="2019-02" db="EMBL/GenBank/DDBJ databases">
        <title>Deep-cultivation of Planctomycetes and their phenomic and genomic characterization uncovers novel biology.</title>
        <authorList>
            <person name="Wiegand S."/>
            <person name="Jogler M."/>
            <person name="Boedeker C."/>
            <person name="Pinto D."/>
            <person name="Vollmers J."/>
            <person name="Rivas-Marin E."/>
            <person name="Kohn T."/>
            <person name="Peeters S.H."/>
            <person name="Heuer A."/>
            <person name="Rast P."/>
            <person name="Oberbeckmann S."/>
            <person name="Bunk B."/>
            <person name="Jeske O."/>
            <person name="Meyerdierks A."/>
            <person name="Storesund J.E."/>
            <person name="Kallscheuer N."/>
            <person name="Luecker S."/>
            <person name="Lage O.M."/>
            <person name="Pohl T."/>
            <person name="Merkel B.J."/>
            <person name="Hornburger P."/>
            <person name="Mueller R.-W."/>
            <person name="Bruemmer F."/>
            <person name="Labrenz M."/>
            <person name="Spormann A.M."/>
            <person name="Op den Camp H."/>
            <person name="Overmann J."/>
            <person name="Amann R."/>
            <person name="Jetten M.S.M."/>
            <person name="Mascher T."/>
            <person name="Medema M.H."/>
            <person name="Devos D.P."/>
            <person name="Kaster A.-K."/>
            <person name="Ovreas L."/>
            <person name="Rohde M."/>
            <person name="Galperin M.Y."/>
            <person name="Jogler C."/>
        </authorList>
    </citation>
    <scope>NUCLEOTIDE SEQUENCE [LARGE SCALE GENOMIC DNA]</scope>
    <source>
        <strain evidence="3 4">CA12</strain>
    </source>
</reference>
<feature type="signal peptide" evidence="2">
    <location>
        <begin position="1"/>
        <end position="16"/>
    </location>
</feature>
<sequence precursor="true">MTMSLFRSLRCVLAIAAVCSAGMLSGCGGVGEVSEQESIERQAEMETEVQARDAEPR</sequence>
<organism evidence="3 4">
    <name type="scientific">Alienimonas californiensis</name>
    <dbReference type="NCBI Taxonomy" id="2527989"/>
    <lineage>
        <taxon>Bacteria</taxon>
        <taxon>Pseudomonadati</taxon>
        <taxon>Planctomycetota</taxon>
        <taxon>Planctomycetia</taxon>
        <taxon>Planctomycetales</taxon>
        <taxon>Planctomycetaceae</taxon>
        <taxon>Alienimonas</taxon>
    </lineage>
</organism>
<evidence type="ECO:0000313" key="3">
    <source>
        <dbReference type="EMBL" id="QDT14467.1"/>
    </source>
</evidence>
<dbReference type="KEGG" id="acaf:CA12_05410"/>
<accession>A0A517P511</accession>
<feature type="region of interest" description="Disordered" evidence="1">
    <location>
        <begin position="38"/>
        <end position="57"/>
    </location>
</feature>
<evidence type="ECO:0000313" key="4">
    <source>
        <dbReference type="Proteomes" id="UP000318741"/>
    </source>
</evidence>
<dbReference type="AlphaFoldDB" id="A0A517P511"/>
<feature type="chain" id="PRO_5022198179" description="Secreted protein" evidence="2">
    <location>
        <begin position="17"/>
        <end position="57"/>
    </location>
</feature>
<gene>
    <name evidence="3" type="ORF">CA12_05410</name>
</gene>
<evidence type="ECO:0000256" key="2">
    <source>
        <dbReference type="SAM" id="SignalP"/>
    </source>
</evidence>